<keyword evidence="2" id="KW-1133">Transmembrane helix</keyword>
<dbReference type="eggNOG" id="COG0842">
    <property type="taxonomic scope" value="Bacteria"/>
</dbReference>
<evidence type="ECO:0000256" key="2">
    <source>
        <dbReference type="SAM" id="Phobius"/>
    </source>
</evidence>
<feature type="compositionally biased region" description="Pro residues" evidence="1">
    <location>
        <begin position="301"/>
        <end position="315"/>
    </location>
</feature>
<feature type="transmembrane region" description="Helical" evidence="2">
    <location>
        <begin position="516"/>
        <end position="535"/>
    </location>
</feature>
<organism evidence="3 4">
    <name type="scientific">Kitasatospora setae (strain ATCC 33774 / DSM 43861 / JCM 3304 / KCC A-0304 / NBRC 14216 / KM-6054)</name>
    <name type="common">Streptomyces setae</name>
    <dbReference type="NCBI Taxonomy" id="452652"/>
    <lineage>
        <taxon>Bacteria</taxon>
        <taxon>Bacillati</taxon>
        <taxon>Actinomycetota</taxon>
        <taxon>Actinomycetes</taxon>
        <taxon>Kitasatosporales</taxon>
        <taxon>Streptomycetaceae</taxon>
        <taxon>Kitasatospora</taxon>
    </lineage>
</organism>
<feature type="transmembrane region" description="Helical" evidence="2">
    <location>
        <begin position="262"/>
        <end position="279"/>
    </location>
</feature>
<name>E4N0N9_KITSK</name>
<dbReference type="Proteomes" id="UP000007076">
    <property type="component" value="Chromosome"/>
</dbReference>
<feature type="region of interest" description="Disordered" evidence="1">
    <location>
        <begin position="296"/>
        <end position="330"/>
    </location>
</feature>
<evidence type="ECO:0000313" key="4">
    <source>
        <dbReference type="Proteomes" id="UP000007076"/>
    </source>
</evidence>
<feature type="transmembrane region" description="Helical" evidence="2">
    <location>
        <begin position="149"/>
        <end position="170"/>
    </location>
</feature>
<dbReference type="AlphaFoldDB" id="E4N0N9"/>
<feature type="transmembrane region" description="Helical" evidence="2">
    <location>
        <begin position="61"/>
        <end position="82"/>
    </location>
</feature>
<dbReference type="RefSeq" id="WP_014139020.1">
    <property type="nucleotide sequence ID" value="NC_016109.1"/>
</dbReference>
<dbReference type="PATRIC" id="fig|452652.3.peg.5961"/>
<sequence length="541" mass="55666">MNARTLAGLALGDFRDRARRPVYAVILLAAVGLGCLAVPAADSSWVILDVGGHRGTYNSAYVGTATALAGALWLTVGGFYAVRGAIVRDGTTRVGQVLAATPLRTPGYLFAKFLANLAVLGSMLAVLAGTALVLQLVRGEDRAVHPVALLGPFVLLALPPVALTAALAVLFETVRPLRAGLGNVVWFVVALPAVIGGQSGSAPLGGLGVGQAARSLEAALAARRPPSTEGGFSLGLTQVPHPLDPFRWDGFAATGGFLRDRLLLLLLAAAVALLPALWFRRIAPDPALPLTPARRAADPVPAAPAPAPAPAPAAPPRWTAGPPNGLRPAEARTAGARTAGAFGRLFAGEARILVQGVPRWWWPVAGGLAAVGLAVPLPAATGLLLPLGWLWPVLLWSRLGSQRVEHGLEGLLAAYPAPRRRLLAEWTAGLALTALAGLAPLLRLLVAGDGPGLAHWAAGALLVPSLALALGTLSRGHRLFQALYLPLWYLLVNRVAALDFMGAVRTAGRPAGPHPLLVTALAAALLAASFAVAAARRGVKE</sequence>
<dbReference type="EMBL" id="AP010968">
    <property type="protein sequence ID" value="BAJ31723.1"/>
    <property type="molecule type" value="Genomic_DNA"/>
</dbReference>
<keyword evidence="4" id="KW-1185">Reference proteome</keyword>
<evidence type="ECO:0000256" key="1">
    <source>
        <dbReference type="SAM" id="MobiDB-lite"/>
    </source>
</evidence>
<feature type="transmembrane region" description="Helical" evidence="2">
    <location>
        <begin position="21"/>
        <end position="41"/>
    </location>
</feature>
<protein>
    <submittedName>
        <fullName evidence="3">Uncharacterized protein</fullName>
    </submittedName>
</protein>
<gene>
    <name evidence="3" type="ordered locus">KSE_59530</name>
</gene>
<evidence type="ECO:0000313" key="3">
    <source>
        <dbReference type="EMBL" id="BAJ31723.1"/>
    </source>
</evidence>
<feature type="transmembrane region" description="Helical" evidence="2">
    <location>
        <begin position="483"/>
        <end position="504"/>
    </location>
</feature>
<feature type="transmembrane region" description="Helical" evidence="2">
    <location>
        <begin position="113"/>
        <end position="137"/>
    </location>
</feature>
<keyword evidence="2" id="KW-0472">Membrane</keyword>
<feature type="compositionally biased region" description="Low complexity" evidence="1">
    <location>
        <begin position="316"/>
        <end position="330"/>
    </location>
</feature>
<dbReference type="STRING" id="452652.KSE_59530"/>
<accession>E4N0N9</accession>
<dbReference type="HOGENOM" id="CLU_039027_0_0_11"/>
<feature type="transmembrane region" description="Helical" evidence="2">
    <location>
        <begin position="422"/>
        <end position="441"/>
    </location>
</feature>
<feature type="transmembrane region" description="Helical" evidence="2">
    <location>
        <begin position="453"/>
        <end position="471"/>
    </location>
</feature>
<reference evidence="3 4" key="1">
    <citation type="journal article" date="2010" name="DNA Res.">
        <title>Genome sequence of Kitasatospora setae NBRC 14216T: an evolutionary snapshot of the family Streptomycetaceae.</title>
        <authorList>
            <person name="Ichikawa N."/>
            <person name="Oguchi A."/>
            <person name="Ikeda H."/>
            <person name="Ishikawa J."/>
            <person name="Kitani S."/>
            <person name="Watanabe Y."/>
            <person name="Nakamura S."/>
            <person name="Katano Y."/>
            <person name="Kishi E."/>
            <person name="Sasagawa M."/>
            <person name="Ankai A."/>
            <person name="Fukui S."/>
            <person name="Hashimoto Y."/>
            <person name="Kamata S."/>
            <person name="Otoguro M."/>
            <person name="Tanikawa S."/>
            <person name="Nihira T."/>
            <person name="Horinouchi S."/>
            <person name="Ohnishi Y."/>
            <person name="Hayakawa M."/>
            <person name="Kuzuyama T."/>
            <person name="Arisawa A."/>
            <person name="Nomoto F."/>
            <person name="Miura H."/>
            <person name="Takahashi Y."/>
            <person name="Fujita N."/>
        </authorList>
    </citation>
    <scope>NUCLEOTIDE SEQUENCE [LARGE SCALE GENOMIC DNA]</scope>
    <source>
        <strain evidence="4">ATCC 33774 / DSM 43861 / JCM 3304 / KCC A-0304 / NBRC 14216 / KM-6054</strain>
    </source>
</reference>
<dbReference type="KEGG" id="ksk:KSE_59530"/>
<dbReference type="PROSITE" id="PS51257">
    <property type="entry name" value="PROKAR_LIPOPROTEIN"/>
    <property type="match status" value="1"/>
</dbReference>
<proteinExistence type="predicted"/>
<keyword evidence="2" id="KW-0812">Transmembrane</keyword>